<feature type="signal peptide" evidence="2">
    <location>
        <begin position="1"/>
        <end position="19"/>
    </location>
</feature>
<evidence type="ECO:0000313" key="5">
    <source>
        <dbReference type="RefSeq" id="XP_015512001.1"/>
    </source>
</evidence>
<feature type="region of interest" description="Disordered" evidence="1">
    <location>
        <begin position="689"/>
        <end position="710"/>
    </location>
</feature>
<feature type="compositionally biased region" description="Polar residues" evidence="1">
    <location>
        <begin position="483"/>
        <end position="495"/>
    </location>
</feature>
<evidence type="ECO:0000256" key="2">
    <source>
        <dbReference type="SAM" id="SignalP"/>
    </source>
</evidence>
<name>A0A6J0BCJ1_NEOLC</name>
<reference evidence="5" key="1">
    <citation type="submission" date="2025-08" db="UniProtKB">
        <authorList>
            <consortium name="RefSeq"/>
        </authorList>
    </citation>
    <scope>IDENTIFICATION</scope>
    <source>
        <tissue evidence="5">Thorax and Abdomen</tissue>
    </source>
</reference>
<proteinExistence type="predicted"/>
<feature type="compositionally biased region" description="Basic and acidic residues" evidence="1">
    <location>
        <begin position="226"/>
        <end position="239"/>
    </location>
</feature>
<feature type="chain" id="PRO_5026687547" evidence="2">
    <location>
        <begin position="20"/>
        <end position="745"/>
    </location>
</feature>
<dbReference type="OrthoDB" id="6287506at2759"/>
<dbReference type="AlphaFoldDB" id="A0A6J0BCJ1"/>
<gene>
    <name evidence="5" type="primary">LOC107218596</name>
</gene>
<feature type="region of interest" description="Disordered" evidence="1">
    <location>
        <begin position="220"/>
        <end position="242"/>
    </location>
</feature>
<keyword evidence="4" id="KW-1185">Reference proteome</keyword>
<feature type="compositionally biased region" description="Basic and acidic residues" evidence="1">
    <location>
        <begin position="79"/>
        <end position="88"/>
    </location>
</feature>
<dbReference type="Proteomes" id="UP000829291">
    <property type="component" value="Chromosome 6"/>
</dbReference>
<feature type="domain" description="TGF-beta propeptide" evidence="3">
    <location>
        <begin position="564"/>
        <end position="692"/>
    </location>
</feature>
<dbReference type="KEGG" id="nlo:107218596"/>
<protein>
    <submittedName>
        <fullName evidence="5">Uncharacterized protein LOC107218596 isoform X1</fullName>
    </submittedName>
</protein>
<sequence>MNLLGILLVLLISSSSVLCRRIYRQDLRDVAQDQFSNFKNTEKVGTRDGAGSGGGMETQKKANAATDFPLEKVLRENKPASVDVKTEGRTTAVPDDERKLKQPMSAQKIGTILQQAILKIIMGELTTADMMLLKSLNYDAEMVRKIREEEFKKRENDVGAIDEKRNLRNRIDADIEKLEKEEDSLGVPRIDYDAYNNQAVDEYENSASFNEALIRRNDSLTDYEDETKSSTETKSDEYNGHSITEPRVVFRLRYNDSAFDPRPEENPMPSREVNRQTTINGTGNNFPTAVTSVNSSSAPVDYQIYTSRELYNFTTNYFSSTRAPEENNEVDKQHVVPSRNQTKALEAPLDRLHLPDPIFRNESATDLRNRNASFDVPALTSTTETTISTPEAATSGSNENRTAASNGSHRIYKGLKWIQDDVYQVIPEYIDFAESENAENETSTAPIEDAVYQNLDEPASKNQTSTDEGMENDATESVHLDGSESNGLTQNLENLSSERPRTLTEREAGNMSASIDSQKQKTIEEIIKRVLWITGRQNATEMGTARPRKAKMAMFSPTCQVPHNTDVETWRDPYSINMEFHLNLTTDQHVVAAKLRLFKLPQVNVTTAATSLDGAEDDEKKIRISVFYYTRSLKKHRSKKVLMDSKMISLTATGEHLALDAKQGLRFWRSHSSHNHGILVQVEDQDGRPLQPSRYIETPNCQNSTDSNQQDDKAYQRVPALFVAACTRYVRFVDGEVVTYEDFGP</sequence>
<dbReference type="Pfam" id="PF00688">
    <property type="entry name" value="TGFb_propeptide"/>
    <property type="match status" value="1"/>
</dbReference>
<organism evidence="5">
    <name type="scientific">Neodiprion lecontei</name>
    <name type="common">Redheaded pine sawfly</name>
    <dbReference type="NCBI Taxonomy" id="441921"/>
    <lineage>
        <taxon>Eukaryota</taxon>
        <taxon>Metazoa</taxon>
        <taxon>Ecdysozoa</taxon>
        <taxon>Arthropoda</taxon>
        <taxon>Hexapoda</taxon>
        <taxon>Insecta</taxon>
        <taxon>Pterygota</taxon>
        <taxon>Neoptera</taxon>
        <taxon>Endopterygota</taxon>
        <taxon>Hymenoptera</taxon>
        <taxon>Tenthredinoidea</taxon>
        <taxon>Diprionidae</taxon>
        <taxon>Diprioninae</taxon>
        <taxon>Neodiprion</taxon>
    </lineage>
</organism>
<feature type="compositionally biased region" description="Polar residues" evidence="1">
    <location>
        <begin position="396"/>
        <end position="406"/>
    </location>
</feature>
<feature type="compositionally biased region" description="Polar residues" evidence="1">
    <location>
        <begin position="699"/>
        <end position="708"/>
    </location>
</feature>
<keyword evidence="2" id="KW-0732">Signal</keyword>
<evidence type="ECO:0000256" key="1">
    <source>
        <dbReference type="SAM" id="MobiDB-lite"/>
    </source>
</evidence>
<dbReference type="RefSeq" id="XP_015512001.1">
    <property type="nucleotide sequence ID" value="XM_015656515.2"/>
</dbReference>
<feature type="region of interest" description="Disordered" evidence="1">
    <location>
        <begin position="375"/>
        <end position="406"/>
    </location>
</feature>
<feature type="region of interest" description="Disordered" evidence="1">
    <location>
        <begin position="42"/>
        <end position="61"/>
    </location>
</feature>
<evidence type="ECO:0000259" key="3">
    <source>
        <dbReference type="Pfam" id="PF00688"/>
    </source>
</evidence>
<feature type="compositionally biased region" description="Low complexity" evidence="1">
    <location>
        <begin position="377"/>
        <end position="395"/>
    </location>
</feature>
<feature type="region of interest" description="Disordered" evidence="1">
    <location>
        <begin position="458"/>
        <end position="517"/>
    </location>
</feature>
<dbReference type="GeneID" id="107218596"/>
<dbReference type="InterPro" id="IPR001111">
    <property type="entry name" value="TGF-b_propeptide"/>
</dbReference>
<evidence type="ECO:0000313" key="4">
    <source>
        <dbReference type="Proteomes" id="UP000829291"/>
    </source>
</evidence>
<dbReference type="Gene3D" id="2.60.120.970">
    <property type="match status" value="1"/>
</dbReference>
<feature type="compositionally biased region" description="Basic and acidic residues" evidence="1">
    <location>
        <begin position="496"/>
        <end position="508"/>
    </location>
</feature>
<accession>A0A6J0BCJ1</accession>
<dbReference type="InParanoid" id="A0A6J0BCJ1"/>
<feature type="region of interest" description="Disordered" evidence="1">
    <location>
        <begin position="79"/>
        <end position="98"/>
    </location>
</feature>